<organism evidence="1 2">
    <name type="scientific">Pieris macdunnoughi</name>
    <dbReference type="NCBI Taxonomy" id="345717"/>
    <lineage>
        <taxon>Eukaryota</taxon>
        <taxon>Metazoa</taxon>
        <taxon>Ecdysozoa</taxon>
        <taxon>Arthropoda</taxon>
        <taxon>Hexapoda</taxon>
        <taxon>Insecta</taxon>
        <taxon>Pterygota</taxon>
        <taxon>Neoptera</taxon>
        <taxon>Endopterygota</taxon>
        <taxon>Lepidoptera</taxon>
        <taxon>Glossata</taxon>
        <taxon>Ditrysia</taxon>
        <taxon>Papilionoidea</taxon>
        <taxon>Pieridae</taxon>
        <taxon>Pierinae</taxon>
        <taxon>Pieris</taxon>
    </lineage>
</organism>
<name>A0A821U0Q2_9NEOP</name>
<dbReference type="EMBL" id="CAJOBZ010000027">
    <property type="protein sequence ID" value="CAF4882115.1"/>
    <property type="molecule type" value="Genomic_DNA"/>
</dbReference>
<comment type="caution">
    <text evidence="1">The sequence shown here is derived from an EMBL/GenBank/DDBJ whole genome shotgun (WGS) entry which is preliminary data.</text>
</comment>
<keyword evidence="2" id="KW-1185">Reference proteome</keyword>
<accession>A0A821U0Q2</accession>
<evidence type="ECO:0000313" key="1">
    <source>
        <dbReference type="EMBL" id="CAF4882115.1"/>
    </source>
</evidence>
<evidence type="ECO:0008006" key="3">
    <source>
        <dbReference type="Google" id="ProtNLM"/>
    </source>
</evidence>
<evidence type="ECO:0000313" key="2">
    <source>
        <dbReference type="Proteomes" id="UP000663880"/>
    </source>
</evidence>
<dbReference type="Proteomes" id="UP000663880">
    <property type="component" value="Unassembled WGS sequence"/>
</dbReference>
<dbReference type="OrthoDB" id="407509at2759"/>
<reference evidence="1" key="1">
    <citation type="submission" date="2021-02" db="EMBL/GenBank/DDBJ databases">
        <authorList>
            <person name="Steward A R."/>
        </authorList>
    </citation>
    <scope>NUCLEOTIDE SEQUENCE</scope>
</reference>
<sequence>MKTKHKGKEDTITTNRLSIAKVATDFYKNLYTETDRTTPEEEEKEAYEAEVIPCILESEVTQAIKSQKSGKAPGDDKISKELLKQGLPAITKYVTLLFNEIIETEPIQWTKSTIILLHKKTLARMWGRERFQESSQSDVLMAFVKNCFPFCETW</sequence>
<proteinExistence type="predicted"/>
<gene>
    <name evidence="1" type="ORF">PMACD_LOCUS9705</name>
</gene>
<protein>
    <recommendedName>
        <fullName evidence="3">Reverse transcriptase</fullName>
    </recommendedName>
</protein>
<dbReference type="AlphaFoldDB" id="A0A821U0Q2"/>